<reference evidence="7" key="2">
    <citation type="submission" date="2012-04" db="EMBL/GenBank/DDBJ databases">
        <title>Complete genome sequence of Providencia stuartii clinical isolate MRSN 2154.</title>
        <authorList>
            <person name="Clifford R.J."/>
            <person name="Hang J."/>
            <person name="Riley M.C."/>
            <person name="Onmus-Leone F."/>
            <person name="Kuschner R.A."/>
            <person name="Lesho E.P."/>
            <person name="Waterman P.E."/>
        </authorList>
    </citation>
    <scope>NUCLEOTIDE SEQUENCE [LARGE SCALE GENOMIC DNA]</scope>
    <source>
        <strain evidence="7">MRSN 2154</strain>
    </source>
</reference>
<dbReference type="Proteomes" id="UP000005012">
    <property type="component" value="Chromosome"/>
</dbReference>
<dbReference type="InterPro" id="IPR011611">
    <property type="entry name" value="PfkB_dom"/>
</dbReference>
<dbReference type="GO" id="GO:0006166">
    <property type="term" value="P:purine ribonucleoside salvage"/>
    <property type="evidence" value="ECO:0007669"/>
    <property type="project" value="UniProtKB-KW"/>
</dbReference>
<dbReference type="HAMAP" id="MF_02246">
    <property type="entry name" value="Gua_Ino_kinase"/>
    <property type="match status" value="1"/>
</dbReference>
<comment type="catalytic activity">
    <reaction evidence="4">
        <text>inosine + ATP = IMP + ADP + H(+)</text>
        <dbReference type="Rhea" id="RHEA:21140"/>
        <dbReference type="ChEBI" id="CHEBI:15378"/>
        <dbReference type="ChEBI" id="CHEBI:17596"/>
        <dbReference type="ChEBI" id="CHEBI:30616"/>
        <dbReference type="ChEBI" id="CHEBI:58053"/>
        <dbReference type="ChEBI" id="CHEBI:456216"/>
        <dbReference type="EC" id="2.7.1.73"/>
    </reaction>
</comment>
<organism evidence="6 7">
    <name type="scientific">Providencia stuartii (strain MRSN 2154)</name>
    <dbReference type="NCBI Taxonomy" id="1157951"/>
    <lineage>
        <taxon>Bacteria</taxon>
        <taxon>Pseudomonadati</taxon>
        <taxon>Pseudomonadota</taxon>
        <taxon>Gammaproteobacteria</taxon>
        <taxon>Enterobacterales</taxon>
        <taxon>Morganellaceae</taxon>
        <taxon>Providencia</taxon>
    </lineage>
</organism>
<dbReference type="InterPro" id="IPR052700">
    <property type="entry name" value="Carb_kinase_PfkB-like"/>
</dbReference>
<name>A0A140NLK7_PROSM</name>
<dbReference type="SUPFAM" id="SSF53613">
    <property type="entry name" value="Ribokinase-like"/>
    <property type="match status" value="1"/>
</dbReference>
<keyword evidence="4" id="KW-0460">Magnesium</keyword>
<evidence type="ECO:0000256" key="2">
    <source>
        <dbReference type="ARBA" id="ARBA00022679"/>
    </source>
</evidence>
<evidence type="ECO:0000256" key="4">
    <source>
        <dbReference type="HAMAP-Rule" id="MF_02246"/>
    </source>
</evidence>
<dbReference type="KEGG" id="psi:S70_04910"/>
<feature type="binding site" evidence="4">
    <location>
        <position position="360"/>
    </location>
    <ligand>
        <name>ATP</name>
        <dbReference type="ChEBI" id="CHEBI:30616"/>
    </ligand>
</feature>
<feature type="binding site" evidence="4">
    <location>
        <begin position="287"/>
        <end position="292"/>
    </location>
    <ligand>
        <name>ATP</name>
        <dbReference type="ChEBI" id="CHEBI:30616"/>
    </ligand>
</feature>
<reference evidence="6 7" key="1">
    <citation type="journal article" date="2012" name="J. Bacteriol.">
        <title>Complete Genome Sequence of Providencia stuartii Clinical Isolate MRSN 2154.</title>
        <authorList>
            <person name="Clifford R.J."/>
            <person name="Hang J."/>
            <person name="Riley M.C."/>
            <person name="Onmus-Leone F."/>
            <person name="Kuschner R.A."/>
            <person name="Lesho E.P."/>
            <person name="Waterman P.E."/>
        </authorList>
    </citation>
    <scope>NUCLEOTIDE SEQUENCE [LARGE SCALE GENOMIC DNA]</scope>
    <source>
        <strain evidence="6 7">MRSN 2154</strain>
    </source>
</reference>
<dbReference type="GO" id="GO:0106366">
    <property type="term" value="F:guanosine kinase activity"/>
    <property type="evidence" value="ECO:0007669"/>
    <property type="project" value="InterPro"/>
</dbReference>
<feature type="domain" description="Carbohydrate kinase PfkB" evidence="5">
    <location>
        <begin position="92"/>
        <end position="297"/>
    </location>
</feature>
<dbReference type="Pfam" id="PF00294">
    <property type="entry name" value="PfkB"/>
    <property type="match status" value="1"/>
</dbReference>
<dbReference type="NCBIfam" id="NF011655">
    <property type="entry name" value="PRK15074.1"/>
    <property type="match status" value="1"/>
</dbReference>
<evidence type="ECO:0000313" key="6">
    <source>
        <dbReference type="EMBL" id="AFH92862.1"/>
    </source>
</evidence>
<evidence type="ECO:0000259" key="5">
    <source>
        <dbReference type="Pfam" id="PF00294"/>
    </source>
</evidence>
<protein>
    <recommendedName>
        <fullName evidence="4">Guanosine-inosine kinase</fullName>
        <ecNumber evidence="4">2.7.1.73</ecNumber>
    </recommendedName>
</protein>
<dbReference type="HOGENOM" id="CLU_060237_0_0_6"/>
<comment type="cofactor">
    <cofactor evidence="4">
        <name>Mg(2+)</name>
        <dbReference type="ChEBI" id="CHEBI:18420"/>
    </cofactor>
</comment>
<dbReference type="RefSeq" id="WP_004922409.1">
    <property type="nucleotide sequence ID" value="NC_017731.1"/>
</dbReference>
<dbReference type="InterPro" id="IPR046405">
    <property type="entry name" value="IngK"/>
</dbReference>
<keyword evidence="4" id="KW-0660">Purine salvage</keyword>
<evidence type="ECO:0000256" key="1">
    <source>
        <dbReference type="ARBA" id="ARBA00010688"/>
    </source>
</evidence>
<keyword evidence="4" id="KW-0547">Nucleotide-binding</keyword>
<feature type="binding site" evidence="4">
    <location>
        <position position="201"/>
    </location>
    <ligand>
        <name>GMP</name>
        <dbReference type="ChEBI" id="CHEBI:58115"/>
    </ligand>
</feature>
<dbReference type="UniPathway" id="UPA00591">
    <property type="reaction ID" value="UER00647"/>
</dbReference>
<keyword evidence="3 4" id="KW-0418">Kinase</keyword>
<dbReference type="OrthoDB" id="5288159at2"/>
<sequence>MKFPGQRKSKHYFPVSLRDPLLQPIKERLDDGENCQSYIVGIDQTLVDIEAKVDDAFIERYQLSKGHSLVIEDDVAEALYKELTSNALITHEYAGGTIGNTLHNYSVLADDRSVLLGTMCNNIQIGSYSYRYLCHTSSRMDLNYLQGVDGPIGRCFTLIAENGERTFAISPGHMNRLRPESIPEEIIAGASALVLTAYLVRCKPGETMPEATMQAISYAKKHNVPVVLTLGTKFVIAQDPQFWRDFLAEHVSVVAMNEDEALELTGCNDPLLASDMALNWVDLVLCTAGPSGLYMAGYTEEAFKRTTQHPLLPGAIPEFNLYEFSRAMRQQDCEVPMRIYSHIEPYMGGPEKIMNTNGAGDGALSALLHDITANSYHRFNVPNSSKHTRQYLTYSSLAQVCKYANRVSYQVLTQHSPRLTRGLPEKEDSLEESYWER</sequence>
<evidence type="ECO:0000256" key="3">
    <source>
        <dbReference type="ARBA" id="ARBA00022777"/>
    </source>
</evidence>
<feature type="binding site" evidence="4">
    <location>
        <begin position="43"/>
        <end position="48"/>
    </location>
    <ligand>
        <name>GMP</name>
        <dbReference type="ChEBI" id="CHEBI:58115"/>
    </ligand>
</feature>
<dbReference type="GO" id="GO:0005524">
    <property type="term" value="F:ATP binding"/>
    <property type="evidence" value="ECO:0007669"/>
    <property type="project" value="UniProtKB-UniRule"/>
</dbReference>
<comment type="pathway">
    <text evidence="4">Purine metabolism; GMP biosynthesis via salvage pathway.</text>
</comment>
<evidence type="ECO:0000313" key="7">
    <source>
        <dbReference type="Proteomes" id="UP000005012"/>
    </source>
</evidence>
<dbReference type="EMBL" id="CP003488">
    <property type="protein sequence ID" value="AFH92862.1"/>
    <property type="molecule type" value="Genomic_DNA"/>
</dbReference>
<dbReference type="PATRIC" id="fig|1157951.4.peg.972"/>
<dbReference type="EC" id="2.7.1.73" evidence="4"/>
<feature type="binding site" evidence="4">
    <location>
        <begin position="96"/>
        <end position="100"/>
    </location>
    <ligand>
        <name>GMP</name>
        <dbReference type="ChEBI" id="CHEBI:58115"/>
    </ligand>
</feature>
<comment type="catalytic activity">
    <reaction evidence="4">
        <text>guanosine + ATP = GMP + ADP + H(+)</text>
        <dbReference type="Rhea" id="RHEA:27710"/>
        <dbReference type="ChEBI" id="CHEBI:15378"/>
        <dbReference type="ChEBI" id="CHEBI:16750"/>
        <dbReference type="ChEBI" id="CHEBI:30616"/>
        <dbReference type="ChEBI" id="CHEBI:58115"/>
        <dbReference type="ChEBI" id="CHEBI:456216"/>
        <dbReference type="EC" id="2.7.1.73"/>
    </reaction>
</comment>
<proteinExistence type="inferred from homology"/>
<dbReference type="AlphaFoldDB" id="A0A140NLK7"/>
<dbReference type="Gene3D" id="3.40.1190.20">
    <property type="match status" value="1"/>
</dbReference>
<dbReference type="InterPro" id="IPR029056">
    <property type="entry name" value="Ribokinase-like"/>
</dbReference>
<dbReference type="UniPathway" id="UPA00909"/>
<comment type="pathway">
    <text evidence="4">Purine metabolism; IMP biosynthesis via salvage pathway; IMP from inosine: step 1/1.</text>
</comment>
<dbReference type="GO" id="GO:0032263">
    <property type="term" value="P:GMP salvage"/>
    <property type="evidence" value="ECO:0007669"/>
    <property type="project" value="UniProtKB-UniRule"/>
</dbReference>
<keyword evidence="4" id="KW-0067">ATP-binding</keyword>
<feature type="binding site" evidence="4">
    <location>
        <position position="405"/>
    </location>
    <ligand>
        <name>ATP</name>
        <dbReference type="ChEBI" id="CHEBI:30616"/>
    </ligand>
</feature>
<comment type="similarity">
    <text evidence="1 4">Belongs to the carbohydrate kinase PfkB family.</text>
</comment>
<accession>A0A140NLK7</accession>
<dbReference type="PANTHER" id="PTHR43320">
    <property type="entry name" value="SUGAR KINASE"/>
    <property type="match status" value="1"/>
</dbReference>
<dbReference type="GO" id="GO:0008906">
    <property type="term" value="F:inosine kinase activity"/>
    <property type="evidence" value="ECO:0007669"/>
    <property type="project" value="UniProtKB-UniRule"/>
</dbReference>
<gene>
    <name evidence="4" type="primary">gsk</name>
    <name evidence="6" type="ordered locus">S70_04910</name>
</gene>
<dbReference type="PANTHER" id="PTHR43320:SF3">
    <property type="entry name" value="CARBOHYDRATE KINASE PFKB DOMAIN-CONTAINING PROTEIN"/>
    <property type="match status" value="1"/>
</dbReference>
<keyword evidence="2 4" id="KW-0808">Transferase</keyword>
<dbReference type="GO" id="GO:0032264">
    <property type="term" value="P:IMP salvage"/>
    <property type="evidence" value="ECO:0007669"/>
    <property type="project" value="UniProtKB-UniRule"/>
</dbReference>
<comment type="function">
    <text evidence="4">Catalyzes the phosphorylation of guanosine and inosine to GMP and IMP, respectively.</text>
</comment>